<evidence type="ECO:0000256" key="8">
    <source>
        <dbReference type="RuleBase" id="RU363034"/>
    </source>
</evidence>
<feature type="domain" description="CUB" evidence="10">
    <location>
        <begin position="561"/>
        <end position="677"/>
    </location>
</feature>
<dbReference type="FunFam" id="2.40.10.10:FF:000068">
    <property type="entry name" value="transmembrane protease serine 2"/>
    <property type="match status" value="1"/>
</dbReference>
<dbReference type="SMART" id="SM00042">
    <property type="entry name" value="CUB"/>
    <property type="match status" value="4"/>
</dbReference>
<dbReference type="InterPro" id="IPR033116">
    <property type="entry name" value="TRYPSIN_SER"/>
</dbReference>
<name>A0A444UM21_ACIRT</name>
<feature type="compositionally biased region" description="Low complexity" evidence="9">
    <location>
        <begin position="1279"/>
        <end position="1293"/>
    </location>
</feature>
<dbReference type="PROSITE" id="PS00135">
    <property type="entry name" value="TRYPSIN_SER"/>
    <property type="match status" value="1"/>
</dbReference>
<dbReference type="PANTHER" id="PTHR24252:SF18">
    <property type="entry name" value="OVOCHYMASE 1"/>
    <property type="match status" value="1"/>
</dbReference>
<evidence type="ECO:0000256" key="3">
    <source>
        <dbReference type="ARBA" id="ARBA00022801"/>
    </source>
</evidence>
<protein>
    <submittedName>
        <fullName evidence="12">Ovochymase-2</fullName>
    </submittedName>
</protein>
<dbReference type="Pfam" id="PF00431">
    <property type="entry name" value="CUB"/>
    <property type="match status" value="4"/>
</dbReference>
<gene>
    <name evidence="12" type="ORF">EOD39_12061</name>
</gene>
<feature type="region of interest" description="Disordered" evidence="9">
    <location>
        <begin position="1260"/>
        <end position="1341"/>
    </location>
</feature>
<feature type="domain" description="CUB" evidence="10">
    <location>
        <begin position="237"/>
        <end position="350"/>
    </location>
</feature>
<dbReference type="InterPro" id="IPR001314">
    <property type="entry name" value="Peptidase_S1A"/>
</dbReference>
<evidence type="ECO:0000313" key="12">
    <source>
        <dbReference type="EMBL" id="RXM36239.1"/>
    </source>
</evidence>
<feature type="compositionally biased region" description="Acidic residues" evidence="9">
    <location>
        <begin position="1330"/>
        <end position="1341"/>
    </location>
</feature>
<dbReference type="EMBL" id="SCEB01214280">
    <property type="protein sequence ID" value="RXM36239.1"/>
    <property type="molecule type" value="Genomic_DNA"/>
</dbReference>
<dbReference type="InterPro" id="IPR001254">
    <property type="entry name" value="Trypsin_dom"/>
</dbReference>
<comment type="caution">
    <text evidence="12">The sequence shown here is derived from an EMBL/GenBank/DDBJ whole genome shotgun (WGS) entry which is preliminary data.</text>
</comment>
<dbReference type="InterPro" id="IPR035914">
    <property type="entry name" value="Sperma_CUB_dom_sf"/>
</dbReference>
<feature type="compositionally biased region" description="Acidic residues" evidence="9">
    <location>
        <begin position="1265"/>
        <end position="1274"/>
    </location>
</feature>
<evidence type="ECO:0000259" key="10">
    <source>
        <dbReference type="PROSITE" id="PS01180"/>
    </source>
</evidence>
<comment type="caution">
    <text evidence="7">Lacks conserved residue(s) required for the propagation of feature annotation.</text>
</comment>
<evidence type="ECO:0000256" key="9">
    <source>
        <dbReference type="SAM" id="MobiDB-lite"/>
    </source>
</evidence>
<evidence type="ECO:0000256" key="5">
    <source>
        <dbReference type="ARBA" id="ARBA00023157"/>
    </source>
</evidence>
<keyword evidence="13" id="KW-1185">Reference proteome</keyword>
<dbReference type="InterPro" id="IPR009003">
    <property type="entry name" value="Peptidase_S1_PA"/>
</dbReference>
<evidence type="ECO:0000256" key="2">
    <source>
        <dbReference type="ARBA" id="ARBA00022670"/>
    </source>
</evidence>
<dbReference type="GO" id="GO:0006508">
    <property type="term" value="P:proteolysis"/>
    <property type="evidence" value="ECO:0007669"/>
    <property type="project" value="UniProtKB-KW"/>
</dbReference>
<evidence type="ECO:0000313" key="13">
    <source>
        <dbReference type="Proteomes" id="UP000289886"/>
    </source>
</evidence>
<dbReference type="InterPro" id="IPR019371">
    <property type="entry name" value="KxDL_dom"/>
</dbReference>
<dbReference type="FunFam" id="2.60.120.290:FF:000005">
    <property type="entry name" value="Procollagen C-endopeptidase enhancer 1"/>
    <property type="match status" value="2"/>
</dbReference>
<keyword evidence="4 8" id="KW-0720">Serine protease</keyword>
<dbReference type="Pfam" id="PF00089">
    <property type="entry name" value="Trypsin"/>
    <property type="match status" value="3"/>
</dbReference>
<dbReference type="InterPro" id="IPR018114">
    <property type="entry name" value="TRYPSIN_HIS"/>
</dbReference>
<dbReference type="Proteomes" id="UP000289886">
    <property type="component" value="Unassembled WGS sequence"/>
</dbReference>
<dbReference type="FunFam" id="2.40.10.10:FF:000002">
    <property type="entry name" value="Transmembrane protease serine"/>
    <property type="match status" value="3"/>
</dbReference>
<feature type="domain" description="CUB" evidence="10">
    <location>
        <begin position="358"/>
        <end position="438"/>
    </location>
</feature>
<dbReference type="GO" id="GO:0004252">
    <property type="term" value="F:serine-type endopeptidase activity"/>
    <property type="evidence" value="ECO:0007669"/>
    <property type="project" value="InterPro"/>
</dbReference>
<dbReference type="Gene3D" id="2.60.120.290">
    <property type="entry name" value="Spermadhesin, CUB domain"/>
    <property type="match status" value="4"/>
</dbReference>
<evidence type="ECO:0000259" key="11">
    <source>
        <dbReference type="PROSITE" id="PS50240"/>
    </source>
</evidence>
<dbReference type="PANTHER" id="PTHR24252">
    <property type="entry name" value="ACROSIN-RELATED"/>
    <property type="match status" value="1"/>
</dbReference>
<comment type="similarity">
    <text evidence="1">Belongs to the KXD1 family.</text>
</comment>
<sequence length="1341" mass="147362">MPTLYITFYSISWIVGGKNSVEGGNPWQRTFHFCGGSIINDEWVISAAHCFASYRKSRINELVVTVGEYKLHTTDSEEQQFGVVDYFIHPQFNAQNPVNYDVALVHLKGKIVFGGEVSEILQEVDLPLISAQQCDKVLTTLKLASMDETMTCAGFPEGGRDACQGDSGGPLVCKRTTGLWTLMGVTSWGVGCARKWAGDATGSNLGTPGVYAKVSSFLPYILEKISIGRAYVDEGECSSSGITLSGVQGSIQYPRTIGRNYSENSLCVWNIVVPTGQNILIKITQMDIEEAVTCDRDYLAVYSNKGVLVGKLCGKELPAPLLVDTDKAQIKFISDSSNSGWGFALNYSAVDENSQKGCGSTAVLVEQSKIDTANYPLAYPANADCHWLIKAPVNNIIKDREVIKIIFHPSYNLYTEDYDLALVKVSDLIFNDHVRPVCLPSVSSPVEPSSVCVGSGWGVINEGIKIATRLQQQYIPIQSTTVCKESYQHPGGITDRMMCAGFPTTGSASCYGDVGVPLVCEEDGRYVLYGLQSWGIGCGTKPGVYTRVRVLIDWIRSVKECPSNEVLAGLQGSFTSPGYPLEYAGYLNCSWVLNLEPSSTVQISIYNLSITQSNECERAFLRIREEIGNQSILLGQYCGVFNHPLVVKSSAGSVVRFQFTTDEPAMEKGFALNYTVNKNIALDQKDAVSEVDFKQNCGDVLLMGPSGSEIRSPRYPENYPKNTSCSWRIVAPLNFIIRIDFKTFSTESSSVSCTDNLDIYEGAGAPKELLAHFFGRDLPPSVKSSGPELTIVFRATCEQTSKGFLLGYSFMEMKPTSGVQMDENLLSASCPVLVLIQELPGELKSPNYPDHYPGNLDCMWTIYSTSGKKILLEVVDFVTEDTRGCNWDHLDIYDGPNAVSKLLDPCGITKFKPCGLGQQLMQEQSRIINGIVACPNSWPWQVSLQYKGQHYCGGCLIHQNWVLTAGHCDFNRDTDAVVLGAHDLSSKTEQIQVIQVIAKYNHNNYGGFPPANDLALLRLQTPARLDGGVEVDASWSCVSTGWGATDLVSGDVFTRLQQLKVPILNSVNCAHSFYTGQPGITARMMCAGFQGTGGKDSCHDDSGGRLVCLNKERRYAVQCVVSWGVGCARAKKPGVYTRVEKKVPGKLYQVNLPFVGSTPCKTYWGDDIQSTNLCAGATGSTSCKVHATSADALDRFEKTNEMLLNFNGLSNVRLQQMNDRFQHHTRTLVEMKKDLDSIFRRIRTLKGKISKQYPDAFNNVHESPFLEDDDDDFDPIPPSTATTTATSEQSTESCDTSPDILSLSMSRCSEDFSQELPETPTSNGQRKSYDEDEEEHDPEKE</sequence>
<organism evidence="12 13">
    <name type="scientific">Acipenser ruthenus</name>
    <name type="common">Sterlet sturgeon</name>
    <dbReference type="NCBI Taxonomy" id="7906"/>
    <lineage>
        <taxon>Eukaryota</taxon>
        <taxon>Metazoa</taxon>
        <taxon>Chordata</taxon>
        <taxon>Craniata</taxon>
        <taxon>Vertebrata</taxon>
        <taxon>Euteleostomi</taxon>
        <taxon>Actinopterygii</taxon>
        <taxon>Chondrostei</taxon>
        <taxon>Acipenseriformes</taxon>
        <taxon>Acipenseridae</taxon>
        <taxon>Acipenser</taxon>
    </lineage>
</organism>
<feature type="domain" description="Peptidase S1" evidence="11">
    <location>
        <begin position="927"/>
        <end position="1170"/>
    </location>
</feature>
<feature type="domain" description="CUB" evidence="10">
    <location>
        <begin position="830"/>
        <end position="907"/>
    </location>
</feature>
<dbReference type="CDD" id="cd00190">
    <property type="entry name" value="Tryp_SPc"/>
    <property type="match status" value="3"/>
</dbReference>
<dbReference type="SUPFAM" id="SSF49854">
    <property type="entry name" value="Spermadhesin, CUB domain"/>
    <property type="match status" value="5"/>
</dbReference>
<comment type="similarity">
    <text evidence="6">Belongs to the peptidase S1 family. CLIP subfamily.</text>
</comment>
<keyword evidence="2 8" id="KW-0645">Protease</keyword>
<dbReference type="SUPFAM" id="SSF50494">
    <property type="entry name" value="Trypsin-like serine proteases"/>
    <property type="match status" value="3"/>
</dbReference>
<dbReference type="PROSITE" id="PS00134">
    <property type="entry name" value="TRYPSIN_HIS"/>
    <property type="match status" value="2"/>
</dbReference>
<proteinExistence type="inferred from homology"/>
<dbReference type="PROSITE" id="PS01180">
    <property type="entry name" value="CUB"/>
    <property type="match status" value="5"/>
</dbReference>
<dbReference type="Gene3D" id="2.40.10.10">
    <property type="entry name" value="Trypsin-like serine proteases"/>
    <property type="match status" value="4"/>
</dbReference>
<dbReference type="InterPro" id="IPR043504">
    <property type="entry name" value="Peptidase_S1_PA_chymotrypsin"/>
</dbReference>
<dbReference type="Pfam" id="PF10241">
    <property type="entry name" value="KxDL"/>
    <property type="match status" value="1"/>
</dbReference>
<accession>A0A444UM21</accession>
<dbReference type="CDD" id="cd00041">
    <property type="entry name" value="CUB"/>
    <property type="match status" value="4"/>
</dbReference>
<evidence type="ECO:0000256" key="7">
    <source>
        <dbReference type="PROSITE-ProRule" id="PRU00059"/>
    </source>
</evidence>
<keyword evidence="5 7" id="KW-1015">Disulfide bond</keyword>
<feature type="domain" description="Peptidase S1" evidence="11">
    <location>
        <begin position="14"/>
        <end position="560"/>
    </location>
</feature>
<reference evidence="12 13" key="1">
    <citation type="submission" date="2019-01" db="EMBL/GenBank/DDBJ databases">
        <title>Draft Genome and Complete Hox-Cluster Characterization of the Sterlet Sturgeon (Acipenser ruthenus).</title>
        <authorList>
            <person name="Wei Q."/>
        </authorList>
    </citation>
    <scope>NUCLEOTIDE SEQUENCE [LARGE SCALE GENOMIC DNA]</scope>
    <source>
        <strain evidence="12">WHYD16114868_AA</strain>
        <tissue evidence="12">Blood</tissue>
    </source>
</reference>
<dbReference type="SMART" id="SM00020">
    <property type="entry name" value="Tryp_SPc"/>
    <property type="match status" value="3"/>
</dbReference>
<dbReference type="InterPro" id="IPR000859">
    <property type="entry name" value="CUB_dom"/>
</dbReference>
<evidence type="ECO:0000256" key="4">
    <source>
        <dbReference type="ARBA" id="ARBA00022825"/>
    </source>
</evidence>
<keyword evidence="3 8" id="KW-0378">Hydrolase</keyword>
<evidence type="ECO:0000256" key="1">
    <source>
        <dbReference type="ARBA" id="ARBA00005913"/>
    </source>
</evidence>
<dbReference type="PROSITE" id="PS50240">
    <property type="entry name" value="TRYPSIN_DOM"/>
    <property type="match status" value="2"/>
</dbReference>
<feature type="domain" description="CUB" evidence="10">
    <location>
        <begin position="697"/>
        <end position="811"/>
    </location>
</feature>
<dbReference type="PRINTS" id="PR00722">
    <property type="entry name" value="CHYMOTRYPSIN"/>
</dbReference>
<evidence type="ECO:0000256" key="6">
    <source>
        <dbReference type="ARBA" id="ARBA00024195"/>
    </source>
</evidence>
<feature type="disulfide bond" evidence="7">
    <location>
        <begin position="358"/>
        <end position="385"/>
    </location>
</feature>